<dbReference type="GO" id="GO:0070449">
    <property type="term" value="C:elongin complex"/>
    <property type="evidence" value="ECO:0007669"/>
    <property type="project" value="InterPro"/>
</dbReference>
<protein>
    <recommendedName>
        <fullName evidence="4">Elongin-A</fullName>
    </recommendedName>
</protein>
<dbReference type="STRING" id="1296120.A0A1B9GL02"/>
<feature type="region of interest" description="Disordered" evidence="1">
    <location>
        <begin position="350"/>
        <end position="636"/>
    </location>
</feature>
<feature type="compositionally biased region" description="Gly residues" evidence="1">
    <location>
        <begin position="373"/>
        <end position="385"/>
    </location>
</feature>
<organism evidence="2 3">
    <name type="scientific">Kwoniella heveanensis BCC8398</name>
    <dbReference type="NCBI Taxonomy" id="1296120"/>
    <lineage>
        <taxon>Eukaryota</taxon>
        <taxon>Fungi</taxon>
        <taxon>Dikarya</taxon>
        <taxon>Basidiomycota</taxon>
        <taxon>Agaricomycotina</taxon>
        <taxon>Tremellomycetes</taxon>
        <taxon>Tremellales</taxon>
        <taxon>Cryptococcaceae</taxon>
        <taxon>Kwoniella</taxon>
    </lineage>
</organism>
<feature type="compositionally biased region" description="Polar residues" evidence="1">
    <location>
        <begin position="73"/>
        <end position="82"/>
    </location>
</feature>
<feature type="compositionally biased region" description="Polar residues" evidence="1">
    <location>
        <begin position="31"/>
        <end position="40"/>
    </location>
</feature>
<proteinExistence type="predicted"/>
<accession>A0A1B9GL02</accession>
<evidence type="ECO:0000256" key="1">
    <source>
        <dbReference type="SAM" id="MobiDB-lite"/>
    </source>
</evidence>
<feature type="region of interest" description="Disordered" evidence="1">
    <location>
        <begin position="1"/>
        <end position="111"/>
    </location>
</feature>
<dbReference type="AlphaFoldDB" id="A0A1B9GL02"/>
<reference evidence="2 3" key="1">
    <citation type="submission" date="2013-07" db="EMBL/GenBank/DDBJ databases">
        <title>The Genome Sequence of Cryptococcus heveanensis BCC8398.</title>
        <authorList>
            <consortium name="The Broad Institute Genome Sequencing Platform"/>
            <person name="Cuomo C."/>
            <person name="Litvintseva A."/>
            <person name="Chen Y."/>
            <person name="Heitman J."/>
            <person name="Sun S."/>
            <person name="Springer D."/>
            <person name="Dromer F."/>
            <person name="Young S.K."/>
            <person name="Zeng Q."/>
            <person name="Gargeya S."/>
            <person name="Fitzgerald M."/>
            <person name="Abouelleil A."/>
            <person name="Alvarado L."/>
            <person name="Berlin A.M."/>
            <person name="Chapman S.B."/>
            <person name="Dewar J."/>
            <person name="Goldberg J."/>
            <person name="Griggs A."/>
            <person name="Gujja S."/>
            <person name="Hansen M."/>
            <person name="Howarth C."/>
            <person name="Imamovic A."/>
            <person name="Larimer J."/>
            <person name="McCowan C."/>
            <person name="Murphy C."/>
            <person name="Pearson M."/>
            <person name="Priest M."/>
            <person name="Roberts A."/>
            <person name="Saif S."/>
            <person name="Shea T."/>
            <person name="Sykes S."/>
            <person name="Wortman J."/>
            <person name="Nusbaum C."/>
            <person name="Birren B."/>
        </authorList>
    </citation>
    <scope>NUCLEOTIDE SEQUENCE [LARGE SCALE GENOMIC DNA]</scope>
    <source>
        <strain evidence="2 3">BCC8398</strain>
    </source>
</reference>
<keyword evidence="3" id="KW-1185">Reference proteome</keyword>
<feature type="compositionally biased region" description="Low complexity" evidence="1">
    <location>
        <begin position="433"/>
        <end position="442"/>
    </location>
</feature>
<feature type="compositionally biased region" description="Basic and acidic residues" evidence="1">
    <location>
        <begin position="611"/>
        <end position="620"/>
    </location>
</feature>
<dbReference type="Proteomes" id="UP000092666">
    <property type="component" value="Unassembled WGS sequence"/>
</dbReference>
<dbReference type="InterPro" id="IPR010684">
    <property type="entry name" value="RNA_pol_II_trans_fac_SIII_A"/>
</dbReference>
<dbReference type="PANTHER" id="PTHR15141:SF76">
    <property type="entry name" value="TRANSCRIPTION ELONGATION FACTOR B POLYPEPTIDE 3"/>
    <property type="match status" value="1"/>
</dbReference>
<dbReference type="EMBL" id="KV700132">
    <property type="protein sequence ID" value="OCF31621.1"/>
    <property type="molecule type" value="Genomic_DNA"/>
</dbReference>
<sequence length="636" mass="68791">MPITDNDNVEAPSRSRALEYEEEDDLFGSDTEVNSAAPVQSGSRSGESGSSASRSNRINPAQPINPVPRHDSTQTQTSSFNQAGSSAKKGKGKATATGHPETSGAAPVSTGKVYKDVDTRLRELQDRKRLEKEEHVRQEPALVLLRGVKSLKGICIEVLKTYSSRIEDIGDLEYAIVKPFIDDLPMEQLSAIESASPHIKTDTDWLWEIFLLQQFPLYHERCQDRRGEMRTSGWRKMYKKAKEDLDERREQAVANMSARYREMEKIKASKSIVVMDKLMPDKKRAKSGWGSGAAVRAPTPQGPLAKARVEAQRARVALTHASGKYIPPPPTRASTSASAASSQLFKNPYLASTSSPASASSSRFSSSPYSSGSGTGTGTGTGSGPGRPRVVPKPDVAPHPSYLPKPIKAPAGTGLSPRFVTGASAKPASIPVSASTHASTSSTDDRMDRFRIGGPGSTPKFRQIRKPDHPKFEIPALDKDQQDASSNKANIMDFFGPKPSRKPNTDTDTSGRRSPSVTTPKIPLKRKSSPSHDEHIQSGRYLSNGSGGSVESSSPTTTKHDMQPSPASAIVDLTTCHSPTRKVKTEHQSTQPQSQSTHPTYTPVNTGTALKGDDATKRMESVLFRKKRAARPSGGR</sequence>
<feature type="compositionally biased region" description="Low complexity" evidence="1">
    <location>
        <begin position="588"/>
        <end position="603"/>
    </location>
</feature>
<name>A0A1B9GL02_9TREE</name>
<evidence type="ECO:0000313" key="3">
    <source>
        <dbReference type="Proteomes" id="UP000092666"/>
    </source>
</evidence>
<dbReference type="OrthoDB" id="21513at2759"/>
<evidence type="ECO:0000313" key="2">
    <source>
        <dbReference type="EMBL" id="OCF31621.1"/>
    </source>
</evidence>
<evidence type="ECO:0008006" key="4">
    <source>
        <dbReference type="Google" id="ProtNLM"/>
    </source>
</evidence>
<dbReference type="InterPro" id="IPR051870">
    <property type="entry name" value="Elongin-A_domain"/>
</dbReference>
<feature type="compositionally biased region" description="Low complexity" evidence="1">
    <location>
        <begin position="351"/>
        <end position="372"/>
    </location>
</feature>
<feature type="compositionally biased region" description="Low complexity" evidence="1">
    <location>
        <begin position="41"/>
        <end position="57"/>
    </location>
</feature>
<dbReference type="Gene3D" id="6.10.250.3180">
    <property type="match status" value="1"/>
</dbReference>
<feature type="compositionally biased region" description="Low complexity" evidence="1">
    <location>
        <begin position="83"/>
        <end position="98"/>
    </location>
</feature>
<dbReference type="PANTHER" id="PTHR15141">
    <property type="entry name" value="TRANSCRIPTION ELONGATION FACTOR B POLYPEPTIDE 3"/>
    <property type="match status" value="1"/>
</dbReference>
<feature type="compositionally biased region" description="Basic and acidic residues" evidence="1">
    <location>
        <begin position="465"/>
        <end position="482"/>
    </location>
</feature>
<feature type="region of interest" description="Disordered" evidence="1">
    <location>
        <begin position="320"/>
        <end position="339"/>
    </location>
</feature>
<dbReference type="GO" id="GO:0006368">
    <property type="term" value="P:transcription elongation by RNA polymerase II"/>
    <property type="evidence" value="ECO:0007669"/>
    <property type="project" value="InterPro"/>
</dbReference>
<feature type="region of interest" description="Disordered" evidence="1">
    <location>
        <begin position="284"/>
        <end position="312"/>
    </location>
</feature>
<gene>
    <name evidence="2" type="ORF">I316_06626</name>
</gene>
<reference evidence="3" key="2">
    <citation type="submission" date="2013-12" db="EMBL/GenBank/DDBJ databases">
        <title>Evolution of pathogenesis and genome organization in the Tremellales.</title>
        <authorList>
            <person name="Cuomo C."/>
            <person name="Litvintseva A."/>
            <person name="Heitman J."/>
            <person name="Chen Y."/>
            <person name="Sun S."/>
            <person name="Springer D."/>
            <person name="Dromer F."/>
            <person name="Young S."/>
            <person name="Zeng Q."/>
            <person name="Chapman S."/>
            <person name="Gujja S."/>
            <person name="Saif S."/>
            <person name="Birren B."/>
        </authorList>
    </citation>
    <scope>NUCLEOTIDE SEQUENCE [LARGE SCALE GENOMIC DNA]</scope>
    <source>
        <strain evidence="3">BCC8398</strain>
    </source>
</reference>
<dbReference type="Pfam" id="PF06881">
    <property type="entry name" value="Elongin_A"/>
    <property type="match status" value="1"/>
</dbReference>